<evidence type="ECO:0000259" key="1">
    <source>
        <dbReference type="Pfam" id="PF13649"/>
    </source>
</evidence>
<dbReference type="EMBL" id="WJJP01000200">
    <property type="protein sequence ID" value="MBD3324208.1"/>
    <property type="molecule type" value="Genomic_DNA"/>
</dbReference>
<evidence type="ECO:0000313" key="3">
    <source>
        <dbReference type="Proteomes" id="UP000649604"/>
    </source>
</evidence>
<dbReference type="Gene3D" id="3.40.50.150">
    <property type="entry name" value="Vaccinia Virus protein VP39"/>
    <property type="match status" value="1"/>
</dbReference>
<dbReference type="AlphaFoldDB" id="A0A9D5Q5D4"/>
<dbReference type="GO" id="GO:0032259">
    <property type="term" value="P:methylation"/>
    <property type="evidence" value="ECO:0007669"/>
    <property type="project" value="UniProtKB-KW"/>
</dbReference>
<name>A0A9D5Q5D4_9BACT</name>
<dbReference type="PANTHER" id="PTHR43591">
    <property type="entry name" value="METHYLTRANSFERASE"/>
    <property type="match status" value="1"/>
</dbReference>
<organism evidence="2 3">
    <name type="scientific">candidate division KSB3 bacterium</name>
    <dbReference type="NCBI Taxonomy" id="2044937"/>
    <lineage>
        <taxon>Bacteria</taxon>
        <taxon>candidate division KSB3</taxon>
    </lineage>
</organism>
<dbReference type="PANTHER" id="PTHR43591:SF24">
    <property type="entry name" value="2-METHOXY-6-POLYPRENYL-1,4-BENZOQUINOL METHYLASE, MITOCHONDRIAL"/>
    <property type="match status" value="1"/>
</dbReference>
<accession>A0A9D5Q5D4</accession>
<dbReference type="GO" id="GO:0008168">
    <property type="term" value="F:methyltransferase activity"/>
    <property type="evidence" value="ECO:0007669"/>
    <property type="project" value="UniProtKB-KW"/>
</dbReference>
<dbReference type="InterPro" id="IPR041698">
    <property type="entry name" value="Methyltransf_25"/>
</dbReference>
<dbReference type="InterPro" id="IPR029063">
    <property type="entry name" value="SAM-dependent_MTases_sf"/>
</dbReference>
<comment type="caution">
    <text evidence="2">The sequence shown here is derived from an EMBL/GenBank/DDBJ whole genome shotgun (WGS) entry which is preliminary data.</text>
</comment>
<proteinExistence type="predicted"/>
<keyword evidence="2" id="KW-0808">Transferase</keyword>
<dbReference type="CDD" id="cd02440">
    <property type="entry name" value="AdoMet_MTases"/>
    <property type="match status" value="1"/>
</dbReference>
<dbReference type="Proteomes" id="UP000649604">
    <property type="component" value="Unassembled WGS sequence"/>
</dbReference>
<gene>
    <name evidence="2" type="ORF">GF339_06460</name>
</gene>
<feature type="domain" description="Methyltransferase" evidence="1">
    <location>
        <begin position="45"/>
        <end position="140"/>
    </location>
</feature>
<keyword evidence="2" id="KW-0489">Methyltransferase</keyword>
<reference evidence="2" key="1">
    <citation type="submission" date="2019-11" db="EMBL/GenBank/DDBJ databases">
        <title>Microbial mats filling the niche in hypersaline microbial mats.</title>
        <authorList>
            <person name="Wong H.L."/>
            <person name="Macleod F.I."/>
            <person name="White R.A. III"/>
            <person name="Burns B.P."/>
        </authorList>
    </citation>
    <scope>NUCLEOTIDE SEQUENCE</scope>
    <source>
        <strain evidence="2">Rbin_158</strain>
    </source>
</reference>
<dbReference type="Pfam" id="PF13649">
    <property type="entry name" value="Methyltransf_25"/>
    <property type="match status" value="1"/>
</dbReference>
<protein>
    <submittedName>
        <fullName evidence="2">Methyltransferase domain-containing protein</fullName>
    </submittedName>
</protein>
<sequence>MDDQTMFSLLVDLHRDGKRQGPGSDEETLRALELTRLDRAAELQVADIGCGTGASTLVLANRLPSARTIAVDLFPEFLDILTERARAAGCSKQIETLAESMDSLPFAADSLDLIWSEGAIYNMGFSAGIEAWRPFLRPGGVIALSEITWLRPDPPKEIRQHWNTEYPEIATASEKIATFERLGYDLLGYLVLPSTNWIDNYYEPTEKRIPAFLERHAGLPEAAEIVEMERQEADLYKRYQDWFSYGFYVARKR</sequence>
<evidence type="ECO:0000313" key="2">
    <source>
        <dbReference type="EMBL" id="MBD3324208.1"/>
    </source>
</evidence>
<dbReference type="SUPFAM" id="SSF53335">
    <property type="entry name" value="S-adenosyl-L-methionine-dependent methyltransferases"/>
    <property type="match status" value="1"/>
</dbReference>